<dbReference type="Proteomes" id="UP000822862">
    <property type="component" value="Plasmid unnamed"/>
</dbReference>
<evidence type="ECO:0000313" key="2">
    <source>
        <dbReference type="Proteomes" id="UP000822862"/>
    </source>
</evidence>
<dbReference type="EMBL" id="CP075586">
    <property type="protein sequence ID" value="QZA59471.1"/>
    <property type="molecule type" value="Genomic_DNA"/>
</dbReference>
<keyword evidence="1" id="KW-0614">Plasmid</keyword>
<dbReference type="InterPro" id="IPR038296">
    <property type="entry name" value="ParD_sf"/>
</dbReference>
<keyword evidence="2" id="KW-1185">Reference proteome</keyword>
<name>A0ABX8Z5S3_9BACT</name>
<evidence type="ECO:0000313" key="1">
    <source>
        <dbReference type="EMBL" id="QZA59471.1"/>
    </source>
</evidence>
<dbReference type="InterPro" id="IPR010985">
    <property type="entry name" value="Ribbon_hlx_hlx"/>
</dbReference>
<organism evidence="1 2">
    <name type="scientific">Candidatus Rhabdochlamydia porcellionis</name>
    <dbReference type="NCBI Taxonomy" id="225148"/>
    <lineage>
        <taxon>Bacteria</taxon>
        <taxon>Pseudomonadati</taxon>
        <taxon>Chlamydiota</taxon>
        <taxon>Chlamydiia</taxon>
        <taxon>Parachlamydiales</taxon>
        <taxon>Candidatus Rhabdochlamydiaceae</taxon>
        <taxon>Candidatus Rhabdochlamydia</taxon>
    </lineage>
</organism>
<geneLocation type="plasmid" evidence="1 2">
    <name>unnamed</name>
</geneLocation>
<dbReference type="SUPFAM" id="SSF47598">
    <property type="entry name" value="Ribbon-helix-helix"/>
    <property type="match status" value="1"/>
</dbReference>
<dbReference type="Gene3D" id="6.10.180.10">
    <property type="entry name" value="Antitoxin ParD"/>
    <property type="match status" value="1"/>
</dbReference>
<sequence>MQEIFYFFETCVTRNVIKPLQQSTGIKMRDKKTRMSIDVSEKEHKKIKMHVAKLGMSIRKFVTDCIQERIFQKTDKQKPDDL</sequence>
<reference evidence="1 2" key="1">
    <citation type="submission" date="2021-05" db="EMBL/GenBank/DDBJ databases">
        <title>Ecology and evolution of chlamydial symbionts of arthropods.</title>
        <authorList>
            <person name="Halter T."/>
            <person name="Sixt B.S."/>
            <person name="Toenshoff E.R."/>
            <person name="Koestlbacher S."/>
            <person name="Schulz F."/>
            <person name="Kostanjsek R."/>
            <person name="Collingro A."/>
            <person name="Hendrickx F."/>
            <person name="Horn M."/>
        </authorList>
    </citation>
    <scope>NUCLEOTIDE SEQUENCE [LARGE SCALE GENOMIC DNA]</scope>
    <source>
        <strain evidence="1 2">15C</strain>
        <plasmid evidence="1 2">unnamed</plasmid>
    </source>
</reference>
<proteinExistence type="predicted"/>
<accession>A0ABX8Z5S3</accession>
<protein>
    <submittedName>
        <fullName evidence="1">Uncharacterized protein</fullName>
    </submittedName>
</protein>
<gene>
    <name evidence="1" type="ORF">RHAB15C_0001405</name>
</gene>